<keyword evidence="2" id="KW-1185">Reference proteome</keyword>
<organism evidence="1 2">
    <name type="scientific">Thalassotalea algicola</name>
    <dbReference type="NCBI Taxonomy" id="2716224"/>
    <lineage>
        <taxon>Bacteria</taxon>
        <taxon>Pseudomonadati</taxon>
        <taxon>Pseudomonadota</taxon>
        <taxon>Gammaproteobacteria</taxon>
        <taxon>Alteromonadales</taxon>
        <taxon>Colwelliaceae</taxon>
        <taxon>Thalassotalea</taxon>
    </lineage>
</organism>
<evidence type="ECO:0000313" key="1">
    <source>
        <dbReference type="EMBL" id="NMP31721.1"/>
    </source>
</evidence>
<proteinExistence type="predicted"/>
<dbReference type="PROSITE" id="PS51257">
    <property type="entry name" value="PROKAR_LIPOPROTEIN"/>
    <property type="match status" value="1"/>
</dbReference>
<dbReference type="AlphaFoldDB" id="A0A7Y0LC41"/>
<comment type="caution">
    <text evidence="1">The sequence shown here is derived from an EMBL/GenBank/DDBJ whole genome shotgun (WGS) entry which is preliminary data.</text>
</comment>
<sequence>MIKNFLGCLIVFLLTGCVTTDVDKSSVIRFNPFKNKEEVIFYHQDFTHQHKTNHMAEAIGHHGATASSTTAGNVYQNKVSLTSGKATKKRIPPNAFFVSKMLSNDKLQNCSTRYENQNFIAQICFDNSERYYVVIDKSSQSISCKMTLDAKAIFGKENKLFENSSLNSNISEDGKSIYLYSFVRAFGRSNGSVHYPGYIVSKNCDTFQHVILEGFPNHEVVRVREQEDGLVFLKSYGMYVRYNNDDKSINKFKPVLRSSHIYIDDKHYIAVNHGDNTLNLEIINHDSGEGRIIEINP</sequence>
<gene>
    <name evidence="1" type="ORF">HII17_09115</name>
</gene>
<evidence type="ECO:0008006" key="3">
    <source>
        <dbReference type="Google" id="ProtNLM"/>
    </source>
</evidence>
<dbReference type="Proteomes" id="UP000568664">
    <property type="component" value="Unassembled WGS sequence"/>
</dbReference>
<dbReference type="EMBL" id="JABBXH010000003">
    <property type="protein sequence ID" value="NMP31721.1"/>
    <property type="molecule type" value="Genomic_DNA"/>
</dbReference>
<accession>A0A7Y0LC41</accession>
<dbReference type="RefSeq" id="WP_169075069.1">
    <property type="nucleotide sequence ID" value="NZ_JABBXH010000003.1"/>
</dbReference>
<reference evidence="1 2" key="1">
    <citation type="submission" date="2020-04" db="EMBL/GenBank/DDBJ databases">
        <title>Thalassotalea sp. M1531, isolated from the surface of marine red alga.</title>
        <authorList>
            <person name="Pang L."/>
            <person name="Lu D.-C."/>
        </authorList>
    </citation>
    <scope>NUCLEOTIDE SEQUENCE [LARGE SCALE GENOMIC DNA]</scope>
    <source>
        <strain evidence="1 2">M1531</strain>
    </source>
</reference>
<name>A0A7Y0LC41_9GAMM</name>
<evidence type="ECO:0000313" key="2">
    <source>
        <dbReference type="Proteomes" id="UP000568664"/>
    </source>
</evidence>
<protein>
    <recommendedName>
        <fullName evidence="3">Lipoprotein</fullName>
    </recommendedName>
</protein>